<sequence>MVSAPDRPATLRRTLRASADRVTARLLRAPIEQRAMVARAVVDARAEPDATALIDSICTGPDDELLGAFAVFDMPYPESLWRPDDAASGTSAVEALLERLLTSSEERFEGLIARLFDAGLTGPAKRAATHLAMANPEQAMKLAAEFAREGRQLACQALLGVIARRAQPRTIVALLNKLERAARREIDAYFSDALIRRPDPDAVFDALRRDCGGEVAERFLAMVATEASAATLTALYEGLSRDRCVQ</sequence>
<comment type="caution">
    <text evidence="1">The sequence shown here is derived from an EMBL/GenBank/DDBJ whole genome shotgun (WGS) entry which is preliminary data.</text>
</comment>
<reference evidence="1" key="1">
    <citation type="submission" date="2021-04" db="EMBL/GenBank/DDBJ databases">
        <title>Genome based classification of Actinospica acidithermotolerans sp. nov., an actinobacterium isolated from an Indonesian hot spring.</title>
        <authorList>
            <person name="Kusuma A.B."/>
            <person name="Putra K.E."/>
            <person name="Nafisah S."/>
            <person name="Loh J."/>
            <person name="Nouioui I."/>
            <person name="Goodfellow M."/>
        </authorList>
    </citation>
    <scope>NUCLEOTIDE SEQUENCE</scope>
    <source>
        <strain evidence="1">MGRD01-02</strain>
    </source>
</reference>
<dbReference type="AlphaFoldDB" id="A0A941IL67"/>
<organism evidence="1 2">
    <name type="scientific">Actinospica acidithermotolerans</name>
    <dbReference type="NCBI Taxonomy" id="2828514"/>
    <lineage>
        <taxon>Bacteria</taxon>
        <taxon>Bacillati</taxon>
        <taxon>Actinomycetota</taxon>
        <taxon>Actinomycetes</taxon>
        <taxon>Catenulisporales</taxon>
        <taxon>Actinospicaceae</taxon>
        <taxon>Actinospica</taxon>
    </lineage>
</organism>
<protein>
    <submittedName>
        <fullName evidence="1">Uncharacterized protein</fullName>
    </submittedName>
</protein>
<gene>
    <name evidence="1" type="ORF">KDK95_25525</name>
</gene>
<proteinExistence type="predicted"/>
<name>A0A941IL67_9ACTN</name>
<evidence type="ECO:0000313" key="1">
    <source>
        <dbReference type="EMBL" id="MBR7829692.1"/>
    </source>
</evidence>
<dbReference type="EMBL" id="JAGSOH010000095">
    <property type="protein sequence ID" value="MBR7829692.1"/>
    <property type="molecule type" value="Genomic_DNA"/>
</dbReference>
<evidence type="ECO:0000313" key="2">
    <source>
        <dbReference type="Proteomes" id="UP000676325"/>
    </source>
</evidence>
<accession>A0A941IL67</accession>
<keyword evidence="2" id="KW-1185">Reference proteome</keyword>
<dbReference type="RefSeq" id="WP_212520826.1">
    <property type="nucleotide sequence ID" value="NZ_JAGSOH010000095.1"/>
</dbReference>
<dbReference type="Proteomes" id="UP000676325">
    <property type="component" value="Unassembled WGS sequence"/>
</dbReference>